<dbReference type="Proteomes" id="UP000623440">
    <property type="component" value="Unassembled WGS sequence"/>
</dbReference>
<feature type="domain" description="PAS" evidence="1">
    <location>
        <begin position="54"/>
        <end position="86"/>
    </location>
</feature>
<dbReference type="InterPro" id="IPR000014">
    <property type="entry name" value="PAS"/>
</dbReference>
<evidence type="ECO:0000313" key="3">
    <source>
        <dbReference type="Proteomes" id="UP000623440"/>
    </source>
</evidence>
<dbReference type="EMBL" id="JACJSI010000132">
    <property type="protein sequence ID" value="MBD2534064.1"/>
    <property type="molecule type" value="Genomic_DNA"/>
</dbReference>
<protein>
    <recommendedName>
        <fullName evidence="1">PAS domain-containing protein</fullName>
    </recommendedName>
</protein>
<dbReference type="RefSeq" id="WP_190944591.1">
    <property type="nucleotide sequence ID" value="NZ_JACJSI010000132.1"/>
</dbReference>
<evidence type="ECO:0000259" key="1">
    <source>
        <dbReference type="Pfam" id="PF13188"/>
    </source>
</evidence>
<sequence>MLPEVQPEADLLLAALKELNTASKKVEIATEKVLEKTQKLVNVQTRLREASKSYQDLFELIPNAYLVSDTQGKILSANRATALLFNLQ</sequence>
<proteinExistence type="predicted"/>
<gene>
    <name evidence="2" type="ORF">H6G97_32815</name>
</gene>
<name>A0ABR8DXT2_9NOSO</name>
<keyword evidence="3" id="KW-1185">Reference proteome</keyword>
<reference evidence="2 3" key="1">
    <citation type="journal article" date="2020" name="ISME J.">
        <title>Comparative genomics reveals insights into cyanobacterial evolution and habitat adaptation.</title>
        <authorList>
            <person name="Chen M.Y."/>
            <person name="Teng W.K."/>
            <person name="Zhao L."/>
            <person name="Hu C.X."/>
            <person name="Zhou Y.K."/>
            <person name="Han B.P."/>
            <person name="Song L.R."/>
            <person name="Shu W.S."/>
        </authorList>
    </citation>
    <scope>NUCLEOTIDE SEQUENCE [LARGE SCALE GENOMIC DNA]</scope>
    <source>
        <strain evidence="2 3">FACHB-838</strain>
    </source>
</reference>
<dbReference type="Pfam" id="PF13188">
    <property type="entry name" value="PAS_8"/>
    <property type="match status" value="1"/>
</dbReference>
<comment type="caution">
    <text evidence="2">The sequence shown here is derived from an EMBL/GenBank/DDBJ whole genome shotgun (WGS) entry which is preliminary data.</text>
</comment>
<organism evidence="2 3">
    <name type="scientific">Nostoc flagelliforme FACHB-838</name>
    <dbReference type="NCBI Taxonomy" id="2692904"/>
    <lineage>
        <taxon>Bacteria</taxon>
        <taxon>Bacillati</taxon>
        <taxon>Cyanobacteriota</taxon>
        <taxon>Cyanophyceae</taxon>
        <taxon>Nostocales</taxon>
        <taxon>Nostocaceae</taxon>
        <taxon>Nostoc</taxon>
    </lineage>
</organism>
<dbReference type="Gene3D" id="3.30.450.20">
    <property type="entry name" value="PAS domain"/>
    <property type="match status" value="1"/>
</dbReference>
<dbReference type="InterPro" id="IPR035965">
    <property type="entry name" value="PAS-like_dom_sf"/>
</dbReference>
<dbReference type="SUPFAM" id="SSF55785">
    <property type="entry name" value="PYP-like sensor domain (PAS domain)"/>
    <property type="match status" value="1"/>
</dbReference>
<evidence type="ECO:0000313" key="2">
    <source>
        <dbReference type="EMBL" id="MBD2534064.1"/>
    </source>
</evidence>
<accession>A0ABR8DXT2</accession>